<feature type="non-terminal residue" evidence="1">
    <location>
        <position position="51"/>
    </location>
</feature>
<dbReference type="AlphaFoldDB" id="X0XND6"/>
<dbReference type="EMBL" id="BARS01043179">
    <property type="protein sequence ID" value="GAG36857.1"/>
    <property type="molecule type" value="Genomic_DNA"/>
</dbReference>
<reference evidence="1" key="1">
    <citation type="journal article" date="2014" name="Front. Microbiol.">
        <title>High frequency of phylogenetically diverse reductive dehalogenase-homologous genes in deep subseafloor sedimentary metagenomes.</title>
        <authorList>
            <person name="Kawai M."/>
            <person name="Futagami T."/>
            <person name="Toyoda A."/>
            <person name="Takaki Y."/>
            <person name="Nishi S."/>
            <person name="Hori S."/>
            <person name="Arai W."/>
            <person name="Tsubouchi T."/>
            <person name="Morono Y."/>
            <person name="Uchiyama I."/>
            <person name="Ito T."/>
            <person name="Fujiyama A."/>
            <person name="Inagaki F."/>
            <person name="Takami H."/>
        </authorList>
    </citation>
    <scope>NUCLEOTIDE SEQUENCE</scope>
    <source>
        <strain evidence="1">Expedition CK06-06</strain>
    </source>
</reference>
<protein>
    <submittedName>
        <fullName evidence="1">Uncharacterized protein</fullName>
    </submittedName>
</protein>
<comment type="caution">
    <text evidence="1">The sequence shown here is derived from an EMBL/GenBank/DDBJ whole genome shotgun (WGS) entry which is preliminary data.</text>
</comment>
<evidence type="ECO:0000313" key="1">
    <source>
        <dbReference type="EMBL" id="GAG36857.1"/>
    </source>
</evidence>
<gene>
    <name evidence="1" type="ORF">S01H1_65410</name>
</gene>
<sequence length="51" mass="5656">MDIKSFKDHLSPVAISNIPIINLVLKNVQAEANRFIKVVIDPDSIKLVALN</sequence>
<name>X0XND6_9ZZZZ</name>
<proteinExistence type="predicted"/>
<accession>X0XND6</accession>
<organism evidence="1">
    <name type="scientific">marine sediment metagenome</name>
    <dbReference type="NCBI Taxonomy" id="412755"/>
    <lineage>
        <taxon>unclassified sequences</taxon>
        <taxon>metagenomes</taxon>
        <taxon>ecological metagenomes</taxon>
    </lineage>
</organism>